<dbReference type="EMBL" id="NVWI01000002">
    <property type="protein sequence ID" value="PCJ42662.1"/>
    <property type="molecule type" value="Genomic_DNA"/>
</dbReference>
<feature type="signal peptide" evidence="4">
    <location>
        <begin position="1"/>
        <end position="22"/>
    </location>
</feature>
<dbReference type="Gene3D" id="2.40.420.20">
    <property type="match status" value="1"/>
</dbReference>
<dbReference type="Gene3D" id="2.40.30.170">
    <property type="match status" value="1"/>
</dbReference>
<dbReference type="SUPFAM" id="SSF111369">
    <property type="entry name" value="HlyD-like secretion proteins"/>
    <property type="match status" value="1"/>
</dbReference>
<evidence type="ECO:0000256" key="3">
    <source>
        <dbReference type="SAM" id="Coils"/>
    </source>
</evidence>
<dbReference type="AlphaFoldDB" id="A0A2A5CFW8"/>
<gene>
    <name evidence="5" type="ORF">COA71_03925</name>
</gene>
<proteinExistence type="inferred from homology"/>
<dbReference type="GO" id="GO:0022857">
    <property type="term" value="F:transmembrane transporter activity"/>
    <property type="evidence" value="ECO:0007669"/>
    <property type="project" value="InterPro"/>
</dbReference>
<protein>
    <submittedName>
        <fullName evidence="5">Uncharacterized protein</fullName>
    </submittedName>
</protein>
<evidence type="ECO:0000256" key="2">
    <source>
        <dbReference type="ARBA" id="ARBA00022448"/>
    </source>
</evidence>
<dbReference type="GO" id="GO:0030288">
    <property type="term" value="C:outer membrane-bounded periplasmic space"/>
    <property type="evidence" value="ECO:0007669"/>
    <property type="project" value="TreeGrafter"/>
</dbReference>
<evidence type="ECO:0000313" key="6">
    <source>
        <dbReference type="Proteomes" id="UP000228987"/>
    </source>
</evidence>
<evidence type="ECO:0000256" key="4">
    <source>
        <dbReference type="SAM" id="SignalP"/>
    </source>
</evidence>
<dbReference type="GO" id="GO:0060003">
    <property type="term" value="P:copper ion export"/>
    <property type="evidence" value="ECO:0007669"/>
    <property type="project" value="TreeGrafter"/>
</dbReference>
<organism evidence="5 6">
    <name type="scientific">SAR86 cluster bacterium</name>
    <dbReference type="NCBI Taxonomy" id="2030880"/>
    <lineage>
        <taxon>Bacteria</taxon>
        <taxon>Pseudomonadati</taxon>
        <taxon>Pseudomonadota</taxon>
        <taxon>Gammaproteobacteria</taxon>
        <taxon>SAR86 cluster</taxon>
    </lineage>
</organism>
<feature type="coiled-coil region" evidence="3">
    <location>
        <begin position="105"/>
        <end position="159"/>
    </location>
</feature>
<dbReference type="InterPro" id="IPR051909">
    <property type="entry name" value="MFP_Cation_Efflux"/>
</dbReference>
<keyword evidence="4" id="KW-0732">Signal</keyword>
<dbReference type="Proteomes" id="UP000228987">
    <property type="component" value="Unassembled WGS sequence"/>
</dbReference>
<dbReference type="PANTHER" id="PTHR30097">
    <property type="entry name" value="CATION EFFLUX SYSTEM PROTEIN CUSB"/>
    <property type="match status" value="1"/>
</dbReference>
<dbReference type="InterPro" id="IPR006143">
    <property type="entry name" value="RND_pump_MFP"/>
</dbReference>
<dbReference type="GO" id="GO:0016020">
    <property type="term" value="C:membrane"/>
    <property type="evidence" value="ECO:0007669"/>
    <property type="project" value="InterPro"/>
</dbReference>
<accession>A0A2A5CFW8</accession>
<dbReference type="Gene3D" id="1.10.287.470">
    <property type="entry name" value="Helix hairpin bin"/>
    <property type="match status" value="1"/>
</dbReference>
<evidence type="ECO:0000256" key="1">
    <source>
        <dbReference type="ARBA" id="ARBA00009477"/>
    </source>
</evidence>
<comment type="similarity">
    <text evidence="1">Belongs to the membrane fusion protein (MFP) (TC 8.A.1) family.</text>
</comment>
<dbReference type="NCBIfam" id="TIGR01730">
    <property type="entry name" value="RND_mfp"/>
    <property type="match status" value="1"/>
</dbReference>
<evidence type="ECO:0000313" key="5">
    <source>
        <dbReference type="EMBL" id="PCJ42662.1"/>
    </source>
</evidence>
<dbReference type="Gene3D" id="2.40.50.100">
    <property type="match status" value="1"/>
</dbReference>
<keyword evidence="3" id="KW-0175">Coiled coil</keyword>
<dbReference type="PANTHER" id="PTHR30097:SF4">
    <property type="entry name" value="SLR6042 PROTEIN"/>
    <property type="match status" value="1"/>
</dbReference>
<keyword evidence="2" id="KW-0813">Transport</keyword>
<sequence length="360" mass="38857">MKLREFFIFSTLCLLITFPLQAQELVQLNASELTRLGIVIIPVSAVDDSIGASFPATVINSPLTISTLTIPYAGILQSWHIEPGEQVQGGDILINIRSQALLDLQNDWRNARHNLEQQNFELEKDSTLLNEGIIARQRFSQTQRNYQQAEDMLQTLTAKLSLAGYSGDPLISADEIDSEPGMYAVRSPVNGSVDHLMLTAGAYADANTAIASIGNNDRWLSAQLPARIANRLEIGQILRVAGNNIPLTLRQKDHAIDPQSQTVEVFAAFSSLPNLMTGQIVTLLIPPTVAGVLIPAAAVVHSGDETTVYIHREGSFEARSLNLSPAGADYMATDGIVIGEQVVIRGAAILKGIQLGLGGE</sequence>
<name>A0A2A5CFW8_9GAMM</name>
<dbReference type="GO" id="GO:0015679">
    <property type="term" value="P:plasma membrane copper ion transport"/>
    <property type="evidence" value="ECO:0007669"/>
    <property type="project" value="TreeGrafter"/>
</dbReference>
<comment type="caution">
    <text evidence="5">The sequence shown here is derived from an EMBL/GenBank/DDBJ whole genome shotgun (WGS) entry which is preliminary data.</text>
</comment>
<reference evidence="6" key="1">
    <citation type="submission" date="2017-08" db="EMBL/GenBank/DDBJ databases">
        <title>A dynamic microbial community with high functional redundancy inhabits the cold, oxic subseafloor aquifer.</title>
        <authorList>
            <person name="Tully B.J."/>
            <person name="Wheat C.G."/>
            <person name="Glazer B.T."/>
            <person name="Huber J.A."/>
        </authorList>
    </citation>
    <scope>NUCLEOTIDE SEQUENCE [LARGE SCALE GENOMIC DNA]</scope>
</reference>
<dbReference type="GO" id="GO:0046914">
    <property type="term" value="F:transition metal ion binding"/>
    <property type="evidence" value="ECO:0007669"/>
    <property type="project" value="TreeGrafter"/>
</dbReference>
<feature type="chain" id="PRO_5012155961" evidence="4">
    <location>
        <begin position="23"/>
        <end position="360"/>
    </location>
</feature>